<dbReference type="VEuPathDB" id="AmoebaDB:NAEGRDRAFT_80937"/>
<accession>D2VR45</accession>
<dbReference type="RefSeq" id="XP_002673487.1">
    <property type="nucleotide sequence ID" value="XM_002673441.1"/>
</dbReference>
<dbReference type="GeneID" id="8864490"/>
<dbReference type="SMART" id="SM00256">
    <property type="entry name" value="FBOX"/>
    <property type="match status" value="1"/>
</dbReference>
<evidence type="ECO:0000259" key="1">
    <source>
        <dbReference type="SMART" id="SM00256"/>
    </source>
</evidence>
<evidence type="ECO:0000313" key="2">
    <source>
        <dbReference type="EMBL" id="EFC40743.1"/>
    </source>
</evidence>
<dbReference type="Gene3D" id="1.20.1280.50">
    <property type="match status" value="1"/>
</dbReference>
<protein>
    <submittedName>
        <fullName evidence="2">Predicted protein</fullName>
    </submittedName>
</protein>
<dbReference type="Pfam" id="PF12937">
    <property type="entry name" value="F-box-like"/>
    <property type="match status" value="1"/>
</dbReference>
<dbReference type="EMBL" id="GG738890">
    <property type="protein sequence ID" value="EFC40743.1"/>
    <property type="molecule type" value="Genomic_DNA"/>
</dbReference>
<proteinExistence type="predicted"/>
<dbReference type="InterPro" id="IPR001810">
    <property type="entry name" value="F-box_dom"/>
</dbReference>
<dbReference type="OrthoDB" id="10666959at2759"/>
<keyword evidence="3" id="KW-1185">Reference proteome</keyword>
<feature type="domain" description="F-box" evidence="1">
    <location>
        <begin position="7"/>
        <end position="46"/>
    </location>
</feature>
<dbReference type="SUPFAM" id="SSF81383">
    <property type="entry name" value="F-box domain"/>
    <property type="match status" value="1"/>
</dbReference>
<name>D2VR45_NAEGR</name>
<evidence type="ECO:0000313" key="3">
    <source>
        <dbReference type="Proteomes" id="UP000006671"/>
    </source>
</evidence>
<dbReference type="Proteomes" id="UP000006671">
    <property type="component" value="Unassembled WGS sequence"/>
</dbReference>
<gene>
    <name evidence="2" type="ORF">NAEGRDRAFT_80937</name>
</gene>
<sequence length="552" mass="65443">MSQDLLLPEIVFQCLTYIDLATLPTCMVVCREWHDMINHSPMLWRLLFDQYSEQLSTNPRQVFATFMNLPTTSEEENSLQVKFEETFRKKGLLNDEKLLRSLKLDDNQAKHELGMLIGRIYAHCWHVHLLEEHPPTKYLDTLLFCAGRIGNFQLYEIVRLLGLTQKCYQLFNISYNYEKIETLRPLFSLSYFCNIATMLVREVEAKKDNYTQTLQTIVGWENFMVKYFEEGNNIILPENLFESDSFQRMVFDSFDDMIRFKVIRKVFGSKWPSGEEVNNILFSVFLNKLNQRFMENKVKPNDLVSNIDQCIEIFNIEKCSHEPFIQLIEGRWYGQIVNLFNSYKHLLDVKHVKRLFQSAFVATDYPDLIKYLVTEYDIDPLEFFDERNIIAQYFERLLENNDYSLRYIMDPLLCGRKMNLAEFCTKCQENNYPNLSSVEKVFNIMELLAKSCPSYAFVALMSTLNNLFEPQIIVNHSIIFERLLEFYNEGKAQLSAYEELLYNTQIVSNYSGIKYQSLKEMMIQEREYNPLFSEVLELCEKYINEKKQTEQN</sequence>
<dbReference type="KEGG" id="ngr:NAEGRDRAFT_80937"/>
<dbReference type="InterPro" id="IPR036047">
    <property type="entry name" value="F-box-like_dom_sf"/>
</dbReference>
<dbReference type="InParanoid" id="D2VR45"/>
<dbReference type="AlphaFoldDB" id="D2VR45"/>
<organism evidence="3">
    <name type="scientific">Naegleria gruberi</name>
    <name type="common">Amoeba</name>
    <dbReference type="NCBI Taxonomy" id="5762"/>
    <lineage>
        <taxon>Eukaryota</taxon>
        <taxon>Discoba</taxon>
        <taxon>Heterolobosea</taxon>
        <taxon>Tetramitia</taxon>
        <taxon>Eutetramitia</taxon>
        <taxon>Vahlkampfiidae</taxon>
        <taxon>Naegleria</taxon>
    </lineage>
</organism>
<reference evidence="2 3" key="1">
    <citation type="journal article" date="2010" name="Cell">
        <title>The genome of Naegleria gruberi illuminates early eukaryotic versatility.</title>
        <authorList>
            <person name="Fritz-Laylin L.K."/>
            <person name="Prochnik S.E."/>
            <person name="Ginger M.L."/>
            <person name="Dacks J.B."/>
            <person name="Carpenter M.L."/>
            <person name="Field M.C."/>
            <person name="Kuo A."/>
            <person name="Paredez A."/>
            <person name="Chapman J."/>
            <person name="Pham J."/>
            <person name="Shu S."/>
            <person name="Neupane R."/>
            <person name="Cipriano M."/>
            <person name="Mancuso J."/>
            <person name="Tu H."/>
            <person name="Salamov A."/>
            <person name="Lindquist E."/>
            <person name="Shapiro H."/>
            <person name="Lucas S."/>
            <person name="Grigoriev I.V."/>
            <person name="Cande W.Z."/>
            <person name="Fulton C."/>
            <person name="Rokhsar D.S."/>
            <person name="Dawson S.C."/>
        </authorList>
    </citation>
    <scope>NUCLEOTIDE SEQUENCE [LARGE SCALE GENOMIC DNA]</scope>
    <source>
        <strain evidence="2 3">NEG-M</strain>
    </source>
</reference>